<dbReference type="PANTHER" id="PTHR34310:SF9">
    <property type="entry name" value="BLR5716 PROTEIN"/>
    <property type="match status" value="1"/>
</dbReference>
<dbReference type="InterPro" id="IPR038694">
    <property type="entry name" value="DUF427_sf"/>
</dbReference>
<dbReference type="EMBL" id="QUMO01000005">
    <property type="protein sequence ID" value="REF84104.1"/>
    <property type="molecule type" value="Genomic_DNA"/>
</dbReference>
<dbReference type="Proteomes" id="UP000256900">
    <property type="component" value="Unassembled WGS sequence"/>
</dbReference>
<organism evidence="2 3">
    <name type="scientific">Methylovirgula ligni</name>
    <dbReference type="NCBI Taxonomy" id="569860"/>
    <lineage>
        <taxon>Bacteria</taxon>
        <taxon>Pseudomonadati</taxon>
        <taxon>Pseudomonadota</taxon>
        <taxon>Alphaproteobacteria</taxon>
        <taxon>Hyphomicrobiales</taxon>
        <taxon>Beijerinckiaceae</taxon>
        <taxon>Methylovirgula</taxon>
    </lineage>
</organism>
<dbReference type="AlphaFoldDB" id="A0A3D9YNL1"/>
<dbReference type="Pfam" id="PF04248">
    <property type="entry name" value="NTP_transf_9"/>
    <property type="match status" value="1"/>
</dbReference>
<accession>A0A3D9YNL1</accession>
<name>A0A3D9YNL1_9HYPH</name>
<evidence type="ECO:0000313" key="2">
    <source>
        <dbReference type="EMBL" id="REF84104.1"/>
    </source>
</evidence>
<protein>
    <submittedName>
        <fullName evidence="2">Uncharacterized protein (DUF427 family)</fullName>
    </submittedName>
</protein>
<evidence type="ECO:0000313" key="3">
    <source>
        <dbReference type="Proteomes" id="UP000256900"/>
    </source>
</evidence>
<dbReference type="Gene3D" id="2.170.150.40">
    <property type="entry name" value="Domain of unknown function (DUF427)"/>
    <property type="match status" value="1"/>
</dbReference>
<dbReference type="PANTHER" id="PTHR34310">
    <property type="entry name" value="DUF427 DOMAIN PROTEIN (AFU_ORTHOLOGUE AFUA_3G02220)"/>
    <property type="match status" value="1"/>
</dbReference>
<proteinExistence type="predicted"/>
<reference evidence="2 3" key="1">
    <citation type="submission" date="2018-08" db="EMBL/GenBank/DDBJ databases">
        <title>Genomic Encyclopedia of Type Strains, Phase IV (KMG-IV): sequencing the most valuable type-strain genomes for metagenomic binning, comparative biology and taxonomic classification.</title>
        <authorList>
            <person name="Goeker M."/>
        </authorList>
    </citation>
    <scope>NUCLEOTIDE SEQUENCE [LARGE SCALE GENOMIC DNA]</scope>
    <source>
        <strain evidence="2 3">BW863</strain>
    </source>
</reference>
<comment type="caution">
    <text evidence="2">The sequence shown here is derived from an EMBL/GenBank/DDBJ whole genome shotgun (WGS) entry which is preliminary data.</text>
</comment>
<keyword evidence="3" id="KW-1185">Reference proteome</keyword>
<dbReference type="OrthoDB" id="9815163at2"/>
<dbReference type="RefSeq" id="WP_115837471.1">
    <property type="nucleotide sequence ID" value="NZ_CP025086.1"/>
</dbReference>
<evidence type="ECO:0000259" key="1">
    <source>
        <dbReference type="Pfam" id="PF04248"/>
    </source>
</evidence>
<feature type="domain" description="DUF427" evidence="1">
    <location>
        <begin position="23"/>
        <end position="114"/>
    </location>
</feature>
<sequence>MTKPFLTPGPDHPITIVKHPRRVVVSFGGEIIADTREALSLKEASYPVVFYVPRKDTKMTLLHRTEHTSHCPYKGEAAYFTIAAGDRRSTNAVWTYERPHAAVAEIAGYLAFYADRVDEIEERA</sequence>
<dbReference type="InterPro" id="IPR007361">
    <property type="entry name" value="DUF427"/>
</dbReference>
<gene>
    <name evidence="2" type="ORF">DES32_2949</name>
</gene>